<name>A0A9Q1J2Q9_SYNKA</name>
<feature type="region of interest" description="Disordered" evidence="1">
    <location>
        <begin position="35"/>
        <end position="74"/>
    </location>
</feature>
<comment type="caution">
    <text evidence="2">The sequence shown here is derived from an EMBL/GenBank/DDBJ whole genome shotgun (WGS) entry which is preliminary data.</text>
</comment>
<evidence type="ECO:0000256" key="1">
    <source>
        <dbReference type="SAM" id="MobiDB-lite"/>
    </source>
</evidence>
<evidence type="ECO:0000313" key="3">
    <source>
        <dbReference type="Proteomes" id="UP001152622"/>
    </source>
</evidence>
<organism evidence="2 3">
    <name type="scientific">Synaphobranchus kaupii</name>
    <name type="common">Kaup's arrowtooth eel</name>
    <dbReference type="NCBI Taxonomy" id="118154"/>
    <lineage>
        <taxon>Eukaryota</taxon>
        <taxon>Metazoa</taxon>
        <taxon>Chordata</taxon>
        <taxon>Craniata</taxon>
        <taxon>Vertebrata</taxon>
        <taxon>Euteleostomi</taxon>
        <taxon>Actinopterygii</taxon>
        <taxon>Neopterygii</taxon>
        <taxon>Teleostei</taxon>
        <taxon>Anguilliformes</taxon>
        <taxon>Synaphobranchidae</taxon>
        <taxon>Synaphobranchus</taxon>
    </lineage>
</organism>
<dbReference type="AlphaFoldDB" id="A0A9Q1J2Q9"/>
<evidence type="ECO:0000313" key="2">
    <source>
        <dbReference type="EMBL" id="KAJ8365942.1"/>
    </source>
</evidence>
<dbReference type="Proteomes" id="UP001152622">
    <property type="component" value="Chromosome 4"/>
</dbReference>
<accession>A0A9Q1J2Q9</accession>
<gene>
    <name evidence="2" type="ORF">SKAU_G00147730</name>
</gene>
<protein>
    <submittedName>
        <fullName evidence="2">Uncharacterized protein</fullName>
    </submittedName>
</protein>
<reference evidence="2" key="1">
    <citation type="journal article" date="2023" name="Science">
        <title>Genome structures resolve the early diversification of teleost fishes.</title>
        <authorList>
            <person name="Parey E."/>
            <person name="Louis A."/>
            <person name="Montfort J."/>
            <person name="Bouchez O."/>
            <person name="Roques C."/>
            <person name="Iampietro C."/>
            <person name="Lluch J."/>
            <person name="Castinel A."/>
            <person name="Donnadieu C."/>
            <person name="Desvignes T."/>
            <person name="Floi Bucao C."/>
            <person name="Jouanno E."/>
            <person name="Wen M."/>
            <person name="Mejri S."/>
            <person name="Dirks R."/>
            <person name="Jansen H."/>
            <person name="Henkel C."/>
            <person name="Chen W.J."/>
            <person name="Zahm M."/>
            <person name="Cabau C."/>
            <person name="Klopp C."/>
            <person name="Thompson A.W."/>
            <person name="Robinson-Rechavi M."/>
            <person name="Braasch I."/>
            <person name="Lecointre G."/>
            <person name="Bobe J."/>
            <person name="Postlethwait J.H."/>
            <person name="Berthelot C."/>
            <person name="Roest Crollius H."/>
            <person name="Guiguen Y."/>
        </authorList>
    </citation>
    <scope>NUCLEOTIDE SEQUENCE</scope>
    <source>
        <strain evidence="2">WJC10195</strain>
    </source>
</reference>
<feature type="compositionally biased region" description="Basic and acidic residues" evidence="1">
    <location>
        <begin position="48"/>
        <end position="57"/>
    </location>
</feature>
<keyword evidence="3" id="KW-1185">Reference proteome</keyword>
<proteinExistence type="predicted"/>
<feature type="region of interest" description="Disordered" evidence="1">
    <location>
        <begin position="1"/>
        <end position="22"/>
    </location>
</feature>
<sequence>MQSNTAKRSGGEDLDQVAAETGEKQTALWVCGSSCGRGDVTPPYDLLPEPRGEDVARNRRKTVLPGPSCEKAQI</sequence>
<dbReference type="EMBL" id="JAINUF010000004">
    <property type="protein sequence ID" value="KAJ8365942.1"/>
    <property type="molecule type" value="Genomic_DNA"/>
</dbReference>